<evidence type="ECO:0000256" key="1">
    <source>
        <dbReference type="ARBA" id="ARBA00023157"/>
    </source>
</evidence>
<dbReference type="SMART" id="SM00235">
    <property type="entry name" value="ZnMc"/>
    <property type="match status" value="1"/>
</dbReference>
<evidence type="ECO:0000313" key="5">
    <source>
        <dbReference type="Proteomes" id="UP000036681"/>
    </source>
</evidence>
<dbReference type="PROSITE" id="PS51864">
    <property type="entry name" value="ASTACIN"/>
    <property type="match status" value="1"/>
</dbReference>
<feature type="chain" id="PRO_5005395837" description="Metalloendopeptidase" evidence="3">
    <location>
        <begin position="24"/>
        <end position="147"/>
    </location>
</feature>
<keyword evidence="2 3" id="KW-0645">Protease</keyword>
<dbReference type="SUPFAM" id="SSF55486">
    <property type="entry name" value="Metalloproteases ('zincins'), catalytic domain"/>
    <property type="match status" value="1"/>
</dbReference>
<dbReference type="PANTHER" id="PTHR10127">
    <property type="entry name" value="DISCOIDIN, CUB, EGF, LAMININ , AND ZINC METALLOPROTEASE DOMAIN CONTAINING"/>
    <property type="match status" value="1"/>
</dbReference>
<dbReference type="CDD" id="cd04280">
    <property type="entry name" value="ZnMc_astacin_like"/>
    <property type="match status" value="1"/>
</dbReference>
<keyword evidence="2 3" id="KW-0862">Zinc</keyword>
<reference evidence="6" key="1">
    <citation type="submission" date="2017-02" db="UniProtKB">
        <authorList>
            <consortium name="WormBaseParasite"/>
        </authorList>
    </citation>
    <scope>IDENTIFICATION</scope>
</reference>
<dbReference type="AlphaFoldDB" id="A0A0M3HHW2"/>
<protein>
    <recommendedName>
        <fullName evidence="3">Metalloendopeptidase</fullName>
        <ecNumber evidence="3">3.4.24.-</ecNumber>
    </recommendedName>
</protein>
<feature type="active site" evidence="2">
    <location>
        <position position="80"/>
    </location>
</feature>
<feature type="binding site" evidence="2">
    <location>
        <position position="79"/>
    </location>
    <ligand>
        <name>Zn(2+)</name>
        <dbReference type="ChEBI" id="CHEBI:29105"/>
        <note>catalytic</note>
    </ligand>
</feature>
<comment type="caution">
    <text evidence="2">Lacks conserved residue(s) required for the propagation of feature annotation.</text>
</comment>
<evidence type="ECO:0000313" key="6">
    <source>
        <dbReference type="WBParaSite" id="ALUE_0000110701-mRNA-1"/>
    </source>
</evidence>
<dbReference type="EC" id="3.4.24.-" evidence="3"/>
<name>A0A0M3HHW2_ASCLU</name>
<dbReference type="InterPro" id="IPR006026">
    <property type="entry name" value="Peptidase_Metallo"/>
</dbReference>
<keyword evidence="3" id="KW-0732">Signal</keyword>
<dbReference type="GO" id="GO:0004222">
    <property type="term" value="F:metalloendopeptidase activity"/>
    <property type="evidence" value="ECO:0007669"/>
    <property type="project" value="UniProtKB-UniRule"/>
</dbReference>
<keyword evidence="2 3" id="KW-0482">Metalloprotease</keyword>
<dbReference type="Pfam" id="PF01400">
    <property type="entry name" value="Astacin"/>
    <property type="match status" value="1"/>
</dbReference>
<evidence type="ECO:0000256" key="3">
    <source>
        <dbReference type="RuleBase" id="RU361183"/>
    </source>
</evidence>
<feature type="binding site" evidence="2">
    <location>
        <position position="89"/>
    </location>
    <ligand>
        <name>Zn(2+)</name>
        <dbReference type="ChEBI" id="CHEBI:29105"/>
        <note>catalytic</note>
    </ligand>
</feature>
<dbReference type="WBParaSite" id="ALUE_0000110701-mRNA-1">
    <property type="protein sequence ID" value="ALUE_0000110701-mRNA-1"/>
    <property type="gene ID" value="ALUE_0000110701"/>
</dbReference>
<accession>A0A0M3HHW2</accession>
<keyword evidence="2 3" id="KW-0479">Metal-binding</keyword>
<dbReference type="Proteomes" id="UP000036681">
    <property type="component" value="Unplaced"/>
</dbReference>
<proteinExistence type="predicted"/>
<dbReference type="InterPro" id="IPR034035">
    <property type="entry name" value="Astacin-like_dom"/>
</dbReference>
<keyword evidence="5" id="KW-1185">Reference proteome</keyword>
<dbReference type="PRINTS" id="PR00480">
    <property type="entry name" value="ASTACIN"/>
</dbReference>
<evidence type="ECO:0000259" key="4">
    <source>
        <dbReference type="PROSITE" id="PS51864"/>
    </source>
</evidence>
<feature type="signal peptide" evidence="3">
    <location>
        <begin position="1"/>
        <end position="23"/>
    </location>
</feature>
<comment type="cofactor">
    <cofactor evidence="2 3">
        <name>Zn(2+)</name>
        <dbReference type="ChEBI" id="CHEBI:29105"/>
    </cofactor>
    <text evidence="2 3">Binds 1 zinc ion per subunit.</text>
</comment>
<keyword evidence="2 3" id="KW-0378">Hydrolase</keyword>
<dbReference type="PANTHER" id="PTHR10127:SF877">
    <property type="entry name" value="ZINC METALLOPROTEINASE NAS-34"/>
    <property type="match status" value="1"/>
</dbReference>
<dbReference type="InterPro" id="IPR024079">
    <property type="entry name" value="MetalloPept_cat_dom_sf"/>
</dbReference>
<sequence>LKTLNKVCWIVAVFLVDANAILAGIRPWEQNTCLTFKQVTTTANQGSMLRCYSYIGRISNGPQDISIGYGCTAVGIVAHEIGHALGLYHEQARYDRDSHVRVLTQNIQSGYANQFSKQSQNSMVTYGVKYDYGSVMHYPSDVSDVAK</sequence>
<organism evidence="5 6">
    <name type="scientific">Ascaris lumbricoides</name>
    <name type="common">Giant roundworm</name>
    <dbReference type="NCBI Taxonomy" id="6252"/>
    <lineage>
        <taxon>Eukaryota</taxon>
        <taxon>Metazoa</taxon>
        <taxon>Ecdysozoa</taxon>
        <taxon>Nematoda</taxon>
        <taxon>Chromadorea</taxon>
        <taxon>Rhabditida</taxon>
        <taxon>Spirurina</taxon>
        <taxon>Ascaridomorpha</taxon>
        <taxon>Ascaridoidea</taxon>
        <taxon>Ascarididae</taxon>
        <taxon>Ascaris</taxon>
    </lineage>
</organism>
<evidence type="ECO:0000256" key="2">
    <source>
        <dbReference type="PROSITE-ProRule" id="PRU01211"/>
    </source>
</evidence>
<dbReference type="InterPro" id="IPR001506">
    <property type="entry name" value="Peptidase_M12A"/>
</dbReference>
<feature type="binding site" evidence="2">
    <location>
        <position position="83"/>
    </location>
    <ligand>
        <name>Zn(2+)</name>
        <dbReference type="ChEBI" id="CHEBI:29105"/>
        <note>catalytic</note>
    </ligand>
</feature>
<keyword evidence="1" id="KW-1015">Disulfide bond</keyword>
<dbReference type="GO" id="GO:0006508">
    <property type="term" value="P:proteolysis"/>
    <property type="evidence" value="ECO:0007669"/>
    <property type="project" value="UniProtKB-KW"/>
</dbReference>
<dbReference type="GO" id="GO:0008270">
    <property type="term" value="F:zinc ion binding"/>
    <property type="evidence" value="ECO:0007669"/>
    <property type="project" value="UniProtKB-UniRule"/>
</dbReference>
<feature type="domain" description="Peptidase M12A" evidence="4">
    <location>
        <begin position="1"/>
        <end position="147"/>
    </location>
</feature>
<dbReference type="Gene3D" id="3.40.390.10">
    <property type="entry name" value="Collagenase (Catalytic Domain)"/>
    <property type="match status" value="1"/>
</dbReference>